<dbReference type="SUPFAM" id="SSF54648">
    <property type="entry name" value="DLC"/>
    <property type="match status" value="1"/>
</dbReference>
<evidence type="ECO:0008006" key="3">
    <source>
        <dbReference type="Google" id="ProtNLM"/>
    </source>
</evidence>
<dbReference type="Gene3D" id="3.30.740.10">
    <property type="entry name" value="Protein Inhibitor Of Neuronal Nitric Oxide Synthase"/>
    <property type="match status" value="1"/>
</dbReference>
<dbReference type="PANTHER" id="PTHR11886:SF35">
    <property type="entry name" value="DYNEIN LIGHT CHAIN"/>
    <property type="match status" value="1"/>
</dbReference>
<dbReference type="SMART" id="SM01375">
    <property type="entry name" value="Dynein_light"/>
    <property type="match status" value="1"/>
</dbReference>
<name>A0A8S9ZXH9_9BILA</name>
<dbReference type="PANTHER" id="PTHR11886">
    <property type="entry name" value="DYNEIN LIGHT CHAIN"/>
    <property type="match status" value="1"/>
</dbReference>
<protein>
    <recommendedName>
        <fullName evidence="3">Dynein light chain</fullName>
    </recommendedName>
</protein>
<dbReference type="InterPro" id="IPR037177">
    <property type="entry name" value="DLC_sf"/>
</dbReference>
<proteinExistence type="predicted"/>
<evidence type="ECO:0000313" key="2">
    <source>
        <dbReference type="Proteomes" id="UP000605970"/>
    </source>
</evidence>
<dbReference type="GO" id="GO:0045505">
    <property type="term" value="F:dynein intermediate chain binding"/>
    <property type="evidence" value="ECO:0007669"/>
    <property type="project" value="TreeGrafter"/>
</dbReference>
<dbReference type="EMBL" id="JABEBT010000016">
    <property type="protein sequence ID" value="KAF7637939.1"/>
    <property type="molecule type" value="Genomic_DNA"/>
</dbReference>
<sequence>MFNNILQRKNFSIRRNATKRWKHAVAGQEINNEEKRKISSSNQQKLVQEQSLSVIIRNTSGMNTDLQKQVVEITNIALDTSNLESEIATKIKQQMDEFTGKTWHVIVGRNFGEFDDYFNGISDIRLNTILNKRRGRELFGKRNNVPNIIERQARRTRELFGKRSSQIFFPLKNNEEYYFNKLKKKKKNNNNNILPATIENILNLLLNNKRI</sequence>
<accession>A0A8S9ZXH9</accession>
<dbReference type="GO" id="GO:0007017">
    <property type="term" value="P:microtubule-based process"/>
    <property type="evidence" value="ECO:0007669"/>
    <property type="project" value="InterPro"/>
</dbReference>
<organism evidence="1 2">
    <name type="scientific">Meloidogyne graminicola</name>
    <dbReference type="NCBI Taxonomy" id="189291"/>
    <lineage>
        <taxon>Eukaryota</taxon>
        <taxon>Metazoa</taxon>
        <taxon>Ecdysozoa</taxon>
        <taxon>Nematoda</taxon>
        <taxon>Chromadorea</taxon>
        <taxon>Rhabditida</taxon>
        <taxon>Tylenchina</taxon>
        <taxon>Tylenchomorpha</taxon>
        <taxon>Tylenchoidea</taxon>
        <taxon>Meloidogynidae</taxon>
        <taxon>Meloidogyninae</taxon>
        <taxon>Meloidogyne</taxon>
    </lineage>
</organism>
<gene>
    <name evidence="1" type="ORF">Mgra_00002642</name>
</gene>
<dbReference type="Pfam" id="PF01221">
    <property type="entry name" value="Dynein_light"/>
    <property type="match status" value="1"/>
</dbReference>
<dbReference type="OrthoDB" id="6506078at2759"/>
<reference evidence="1" key="1">
    <citation type="journal article" date="2020" name="Ecol. Evol.">
        <title>Genome structure and content of the rice root-knot nematode (Meloidogyne graminicola).</title>
        <authorList>
            <person name="Phan N.T."/>
            <person name="Danchin E.G.J."/>
            <person name="Klopp C."/>
            <person name="Perfus-Barbeoch L."/>
            <person name="Kozlowski D.K."/>
            <person name="Koutsovoulos G.D."/>
            <person name="Lopez-Roques C."/>
            <person name="Bouchez O."/>
            <person name="Zahm M."/>
            <person name="Besnard G."/>
            <person name="Bellafiore S."/>
        </authorList>
    </citation>
    <scope>NUCLEOTIDE SEQUENCE</scope>
    <source>
        <strain evidence="1">VN-18</strain>
    </source>
</reference>
<keyword evidence="2" id="KW-1185">Reference proteome</keyword>
<dbReference type="AlphaFoldDB" id="A0A8S9ZXH9"/>
<evidence type="ECO:0000313" key="1">
    <source>
        <dbReference type="EMBL" id="KAF7637939.1"/>
    </source>
</evidence>
<dbReference type="GO" id="GO:0005868">
    <property type="term" value="C:cytoplasmic dynein complex"/>
    <property type="evidence" value="ECO:0007669"/>
    <property type="project" value="TreeGrafter"/>
</dbReference>
<dbReference type="InterPro" id="IPR001372">
    <property type="entry name" value="Dynein_light_chain_typ-1/2"/>
</dbReference>
<comment type="caution">
    <text evidence="1">The sequence shown here is derived from an EMBL/GenBank/DDBJ whole genome shotgun (WGS) entry which is preliminary data.</text>
</comment>
<dbReference type="Proteomes" id="UP000605970">
    <property type="component" value="Unassembled WGS sequence"/>
</dbReference>